<keyword evidence="1" id="KW-1133">Transmembrane helix</keyword>
<keyword evidence="3" id="KW-1185">Reference proteome</keyword>
<gene>
    <name evidence="2" type="ORF">DSM104329_04094</name>
</gene>
<dbReference type="KEGG" id="sbae:DSM104329_04094"/>
<evidence type="ECO:0000313" key="3">
    <source>
        <dbReference type="Proteomes" id="UP001162834"/>
    </source>
</evidence>
<keyword evidence="1" id="KW-0812">Transmembrane</keyword>
<proteinExistence type="predicted"/>
<keyword evidence="1" id="KW-0472">Membrane</keyword>
<dbReference type="AlphaFoldDB" id="A0A9E6Y057"/>
<organism evidence="2 3">
    <name type="scientific">Capillimicrobium parvum</name>
    <dbReference type="NCBI Taxonomy" id="2884022"/>
    <lineage>
        <taxon>Bacteria</taxon>
        <taxon>Bacillati</taxon>
        <taxon>Actinomycetota</taxon>
        <taxon>Thermoleophilia</taxon>
        <taxon>Solirubrobacterales</taxon>
        <taxon>Capillimicrobiaceae</taxon>
        <taxon>Capillimicrobium</taxon>
    </lineage>
</organism>
<evidence type="ECO:0000313" key="2">
    <source>
        <dbReference type="EMBL" id="UGS37674.1"/>
    </source>
</evidence>
<evidence type="ECO:0008006" key="4">
    <source>
        <dbReference type="Google" id="ProtNLM"/>
    </source>
</evidence>
<reference evidence="2" key="1">
    <citation type="journal article" date="2022" name="Int. J. Syst. Evol. Microbiol.">
        <title>Pseudomonas aegrilactucae sp. nov. and Pseudomonas morbosilactucae sp. nov., pathogens causing bacterial rot of lettuce in Japan.</title>
        <authorList>
            <person name="Sawada H."/>
            <person name="Fujikawa T."/>
            <person name="Satou M."/>
        </authorList>
    </citation>
    <scope>NUCLEOTIDE SEQUENCE</scope>
    <source>
        <strain evidence="2">0166_1</strain>
    </source>
</reference>
<sequence>MGREAYIHWRLVALAAAAGCVDAATFLGLDGVFVANQTGNTVLLGIAVSQGEWDQVARAGLAVAAFCVGVAIAAAALRGAAAGWPRRLTAIVAAQAVVLGAPTLVLERAGGARPAVASRR</sequence>
<evidence type="ECO:0000256" key="1">
    <source>
        <dbReference type="SAM" id="Phobius"/>
    </source>
</evidence>
<feature type="transmembrane region" description="Helical" evidence="1">
    <location>
        <begin position="59"/>
        <end position="77"/>
    </location>
</feature>
<dbReference type="Proteomes" id="UP001162834">
    <property type="component" value="Chromosome"/>
</dbReference>
<dbReference type="InterPro" id="IPR010699">
    <property type="entry name" value="DUF1275"/>
</dbReference>
<accession>A0A9E6Y057</accession>
<dbReference type="EMBL" id="CP087164">
    <property type="protein sequence ID" value="UGS37674.1"/>
    <property type="molecule type" value="Genomic_DNA"/>
</dbReference>
<dbReference type="PANTHER" id="PTHR37314:SF4">
    <property type="entry name" value="UPF0700 TRANSMEMBRANE PROTEIN YOAK"/>
    <property type="match status" value="1"/>
</dbReference>
<name>A0A9E6Y057_9ACTN</name>
<dbReference type="PANTHER" id="PTHR37314">
    <property type="entry name" value="SLR0142 PROTEIN"/>
    <property type="match status" value="1"/>
</dbReference>
<dbReference type="Pfam" id="PF06912">
    <property type="entry name" value="DUF1275"/>
    <property type="match status" value="1"/>
</dbReference>
<protein>
    <recommendedName>
        <fullName evidence="4">DUF1275 domain-containing protein</fullName>
    </recommendedName>
</protein>